<dbReference type="RefSeq" id="WP_271634411.1">
    <property type="nucleotide sequence ID" value="NZ_CP094970.1"/>
</dbReference>
<sequence length="201" mass="22028">MIRSAPDSKPRIRLAAAAVALAVGPAAMLASSPTSVASGASATSDAERRLVVAPGRIGPAKAGMTVRRAMRTGMFRRNVPNPPCGRIKLQPKGELKRHMDAVVVRHRLVEMGVFTKRLRTRQGTGVGTRLRRLRNVYGKRLSRPREAGYGQWAVFVDRRRRHIGFLLGRAYVADGSPGPRHKVTFMAVTKGKRPNLMRDGC</sequence>
<dbReference type="AlphaFoldDB" id="A0AA46YLH6"/>
<evidence type="ECO:0000256" key="1">
    <source>
        <dbReference type="SAM" id="SignalP"/>
    </source>
</evidence>
<reference evidence="2" key="1">
    <citation type="submission" date="2022-01" db="EMBL/GenBank/DDBJ databases">
        <title>Nocardioidaceae gen. sp. A5X3R13.</title>
        <authorList>
            <person name="Lopez Marin M.A."/>
            <person name="Uhlik O."/>
        </authorList>
    </citation>
    <scope>NUCLEOTIDE SEQUENCE</scope>
    <source>
        <strain evidence="2">A5X3R13</strain>
    </source>
</reference>
<keyword evidence="3" id="KW-1185">Reference proteome</keyword>
<protein>
    <submittedName>
        <fullName evidence="2">Uncharacterized protein</fullName>
    </submittedName>
</protein>
<dbReference type="KEGG" id="sgrg:L0C25_00465"/>
<feature type="signal peptide" evidence="1">
    <location>
        <begin position="1"/>
        <end position="36"/>
    </location>
</feature>
<proteinExistence type="predicted"/>
<dbReference type="Proteomes" id="UP001164390">
    <property type="component" value="Chromosome"/>
</dbReference>
<accession>A0AA46YLH6</accession>
<organism evidence="2 3">
    <name type="scientific">Solicola gregarius</name>
    <dbReference type="NCBI Taxonomy" id="2908642"/>
    <lineage>
        <taxon>Bacteria</taxon>
        <taxon>Bacillati</taxon>
        <taxon>Actinomycetota</taxon>
        <taxon>Actinomycetes</taxon>
        <taxon>Propionibacteriales</taxon>
        <taxon>Nocardioidaceae</taxon>
        <taxon>Solicola</taxon>
    </lineage>
</organism>
<gene>
    <name evidence="2" type="ORF">L0C25_00465</name>
</gene>
<keyword evidence="1" id="KW-0732">Signal</keyword>
<name>A0AA46YLH6_9ACTN</name>
<dbReference type="EMBL" id="CP094970">
    <property type="protein sequence ID" value="UYM05594.1"/>
    <property type="molecule type" value="Genomic_DNA"/>
</dbReference>
<evidence type="ECO:0000313" key="3">
    <source>
        <dbReference type="Proteomes" id="UP001164390"/>
    </source>
</evidence>
<evidence type="ECO:0000313" key="2">
    <source>
        <dbReference type="EMBL" id="UYM05594.1"/>
    </source>
</evidence>
<feature type="chain" id="PRO_5041312883" evidence="1">
    <location>
        <begin position="37"/>
        <end position="201"/>
    </location>
</feature>